<dbReference type="Proteomes" id="UP001178508">
    <property type="component" value="Chromosome 13"/>
</dbReference>
<dbReference type="AlphaFoldDB" id="A0AAV1GDW9"/>
<feature type="domain" description="DEP" evidence="3">
    <location>
        <begin position="44"/>
        <end position="135"/>
    </location>
</feature>
<reference evidence="4" key="1">
    <citation type="submission" date="2023-08" db="EMBL/GenBank/DDBJ databases">
        <authorList>
            <person name="Alioto T."/>
            <person name="Alioto T."/>
            <person name="Gomez Garrido J."/>
        </authorList>
    </citation>
    <scope>NUCLEOTIDE SEQUENCE</scope>
</reference>
<dbReference type="Gene3D" id="1.10.10.10">
    <property type="entry name" value="Winged helix-like DNA-binding domain superfamily/Winged helix DNA-binding domain"/>
    <property type="match status" value="1"/>
</dbReference>
<dbReference type="InterPro" id="IPR000591">
    <property type="entry name" value="DEP_dom"/>
</dbReference>
<sequence>MASVKEKAAMLNLAGKSCERPKAHGEPREPVQSSSTWSGLISHLRSSVTLKRQRVHLKFYRDCFLGSEAADVIEEHINHVHGLQGACAPREEAVTVCQALLDCNMFEKVGAEVFGKDKKRTVFQDSKRAVYRFTEVCNQSVSDLEKSYPVDELQKHLCRTLSERQEVKTFSDTRSHVQTLIKAHQLDTPASANLSGKPPVDTLKQSPGKIETETVYPQSLVEGIWQEQTLQRLLNLVELPILEGVLQCCQAPSSPPSTPLTHNNTDLIYSSNHLDRQILKAFKETQEDEWLCAALDCLAFLPDQPVVELSRELSHCFAVDHDSCEQMPADSTFQERANDGEELPPPSTGDLTQYKLLLYSTLVSHYSHRPPLLPEHMADVYTAIADLLVKFKMVVALEALQLCLKLLPAACRDELRKLLTFAALAGDPQGIKLDKQVENRLAVKRSFCRAILHSKALSKETEDLIVVFMLSNEKDIFKIPGALHREVSDQLASLGKLPKLSGPLTCQQVSIKNDSDTKKNNTNQELCALLKSIHQDTKISAKKRKHLLAQFYQAHPSIFNQYFGESAATLL</sequence>
<protein>
    <recommendedName>
        <fullName evidence="2">DEP domain-containing protein 7</fullName>
    </recommendedName>
</protein>
<dbReference type="PANTHER" id="PTHR16206:SF9">
    <property type="entry name" value="DEP DOMAIN-CONTAINING PROTEIN 7"/>
    <property type="match status" value="1"/>
</dbReference>
<dbReference type="SMART" id="SM00049">
    <property type="entry name" value="DEP"/>
    <property type="match status" value="1"/>
</dbReference>
<dbReference type="InterPro" id="IPR036388">
    <property type="entry name" value="WH-like_DNA-bd_sf"/>
</dbReference>
<dbReference type="CDD" id="cd04405">
    <property type="entry name" value="RhoGAP_BRCC3-like"/>
    <property type="match status" value="1"/>
</dbReference>
<evidence type="ECO:0000259" key="3">
    <source>
        <dbReference type="PROSITE" id="PS50186"/>
    </source>
</evidence>
<evidence type="ECO:0000313" key="4">
    <source>
        <dbReference type="EMBL" id="CAJ1071189.1"/>
    </source>
</evidence>
<dbReference type="SUPFAM" id="SSF46785">
    <property type="entry name" value="Winged helix' DNA-binding domain"/>
    <property type="match status" value="1"/>
</dbReference>
<evidence type="ECO:0000256" key="2">
    <source>
        <dbReference type="ARBA" id="ARBA00040225"/>
    </source>
</evidence>
<evidence type="ECO:0000313" key="5">
    <source>
        <dbReference type="Proteomes" id="UP001178508"/>
    </source>
</evidence>
<dbReference type="Pfam" id="PF00610">
    <property type="entry name" value="DEP"/>
    <property type="match status" value="1"/>
</dbReference>
<comment type="similarity">
    <text evidence="1">Belongs to the DEPDC7 family.</text>
</comment>
<accession>A0AAV1GDW9</accession>
<dbReference type="InterPro" id="IPR036390">
    <property type="entry name" value="WH_DNA-bd_sf"/>
</dbReference>
<name>A0AAV1GDW9_XYRNO</name>
<dbReference type="PANTHER" id="PTHR16206">
    <property type="entry name" value="DEP DOMAIN-CONTAINING"/>
    <property type="match status" value="1"/>
</dbReference>
<dbReference type="EMBL" id="OY660876">
    <property type="protein sequence ID" value="CAJ1071189.1"/>
    <property type="molecule type" value="Genomic_DNA"/>
</dbReference>
<proteinExistence type="inferred from homology"/>
<dbReference type="PROSITE" id="PS50186">
    <property type="entry name" value="DEP"/>
    <property type="match status" value="1"/>
</dbReference>
<keyword evidence="5" id="KW-1185">Reference proteome</keyword>
<dbReference type="GO" id="GO:0035556">
    <property type="term" value="P:intracellular signal transduction"/>
    <property type="evidence" value="ECO:0007669"/>
    <property type="project" value="InterPro"/>
</dbReference>
<gene>
    <name evidence="4" type="ORF">XNOV1_A007980</name>
</gene>
<organism evidence="4 5">
    <name type="scientific">Xyrichtys novacula</name>
    <name type="common">Pearly razorfish</name>
    <name type="synonym">Hemipteronotus novacula</name>
    <dbReference type="NCBI Taxonomy" id="13765"/>
    <lineage>
        <taxon>Eukaryota</taxon>
        <taxon>Metazoa</taxon>
        <taxon>Chordata</taxon>
        <taxon>Craniata</taxon>
        <taxon>Vertebrata</taxon>
        <taxon>Euteleostomi</taxon>
        <taxon>Actinopterygii</taxon>
        <taxon>Neopterygii</taxon>
        <taxon>Teleostei</taxon>
        <taxon>Neoteleostei</taxon>
        <taxon>Acanthomorphata</taxon>
        <taxon>Eupercaria</taxon>
        <taxon>Labriformes</taxon>
        <taxon>Labridae</taxon>
        <taxon>Xyrichtys</taxon>
    </lineage>
</organism>
<evidence type="ECO:0000256" key="1">
    <source>
        <dbReference type="ARBA" id="ARBA00037970"/>
    </source>
</evidence>